<proteinExistence type="predicted"/>
<gene>
    <name evidence="1" type="ORF">GI584_14200</name>
</gene>
<reference evidence="1 2" key="1">
    <citation type="submission" date="2019-11" db="EMBL/GenBank/DDBJ databases">
        <title>Gracilibacillus salitolerans sp. nov., a moderate halophile isolated from a saline soil in northwest China.</title>
        <authorList>
            <person name="Gan L."/>
        </authorList>
    </citation>
    <scope>NUCLEOTIDE SEQUENCE [LARGE SCALE GENOMIC DNA]</scope>
    <source>
        <strain evidence="1 2">SCU50</strain>
    </source>
</reference>
<protein>
    <submittedName>
        <fullName evidence="1">Uncharacterized protein</fullName>
    </submittedName>
</protein>
<evidence type="ECO:0000313" key="2">
    <source>
        <dbReference type="Proteomes" id="UP000339690"/>
    </source>
</evidence>
<dbReference type="EMBL" id="CP045915">
    <property type="protein sequence ID" value="QGH35124.1"/>
    <property type="molecule type" value="Genomic_DNA"/>
</dbReference>
<dbReference type="Proteomes" id="UP000339690">
    <property type="component" value="Chromosome"/>
</dbReference>
<name>A0A5Q2TJL4_9BACI</name>
<dbReference type="RefSeq" id="WP_153791598.1">
    <property type="nucleotide sequence ID" value="NZ_CP045915.1"/>
</dbReference>
<evidence type="ECO:0000313" key="1">
    <source>
        <dbReference type="EMBL" id="QGH35124.1"/>
    </source>
</evidence>
<sequence>MRIILSIVLIILPTLIFGYLDKTEAMTTSLIAGFVSAVFLNLDRFESFKAGNFEAKLKQTEKLLGEAKASIDQLKEMVEPLMNYTMVHILRGNSVIGAPAKDKEKLYLRIKENSRIFKIDNHYHNQLLRDIKMNMIKTYFYEIEFESDSAFGWDKLKPLREFIDKYKIEEQNEFPSVDEIKKFFRDNPDLHNNKVEKRIEDYQRALEAYWN</sequence>
<dbReference type="AlphaFoldDB" id="A0A5Q2TJL4"/>
<dbReference type="KEGG" id="grc:GI584_14200"/>
<accession>A0A5Q2TJL4</accession>
<organism evidence="1 2">
    <name type="scientific">Gracilibacillus salitolerans</name>
    <dbReference type="NCBI Taxonomy" id="2663022"/>
    <lineage>
        <taxon>Bacteria</taxon>
        <taxon>Bacillati</taxon>
        <taxon>Bacillota</taxon>
        <taxon>Bacilli</taxon>
        <taxon>Bacillales</taxon>
        <taxon>Bacillaceae</taxon>
        <taxon>Gracilibacillus</taxon>
    </lineage>
</organism>
<keyword evidence="2" id="KW-1185">Reference proteome</keyword>